<keyword evidence="2" id="KW-0472">Membrane</keyword>
<proteinExistence type="predicted"/>
<keyword evidence="4" id="KW-1185">Reference proteome</keyword>
<evidence type="ECO:0000256" key="2">
    <source>
        <dbReference type="SAM" id="Phobius"/>
    </source>
</evidence>
<gene>
    <name evidence="3" type="ORF">BKA55DRAFT_562009</name>
</gene>
<evidence type="ECO:0000313" key="4">
    <source>
        <dbReference type="Proteomes" id="UP000720189"/>
    </source>
</evidence>
<keyword evidence="2" id="KW-1133">Transmembrane helix</keyword>
<feature type="compositionally biased region" description="Basic and acidic residues" evidence="1">
    <location>
        <begin position="81"/>
        <end position="103"/>
    </location>
</feature>
<reference evidence="3" key="1">
    <citation type="journal article" date="2021" name="Nat. Commun.">
        <title>Genetic determinants of endophytism in the Arabidopsis root mycobiome.</title>
        <authorList>
            <person name="Mesny F."/>
            <person name="Miyauchi S."/>
            <person name="Thiergart T."/>
            <person name="Pickel B."/>
            <person name="Atanasova L."/>
            <person name="Karlsson M."/>
            <person name="Huettel B."/>
            <person name="Barry K.W."/>
            <person name="Haridas S."/>
            <person name="Chen C."/>
            <person name="Bauer D."/>
            <person name="Andreopoulos W."/>
            <person name="Pangilinan J."/>
            <person name="LaButti K."/>
            <person name="Riley R."/>
            <person name="Lipzen A."/>
            <person name="Clum A."/>
            <person name="Drula E."/>
            <person name="Henrissat B."/>
            <person name="Kohler A."/>
            <person name="Grigoriev I.V."/>
            <person name="Martin F.M."/>
            <person name="Hacquard S."/>
        </authorList>
    </citation>
    <scope>NUCLEOTIDE SEQUENCE</scope>
    <source>
        <strain evidence="3">MPI-CAGE-AT-0023</strain>
    </source>
</reference>
<dbReference type="Proteomes" id="UP000720189">
    <property type="component" value="Unassembled WGS sequence"/>
</dbReference>
<dbReference type="EMBL" id="JAGMUX010000005">
    <property type="protein sequence ID" value="KAH7259065.1"/>
    <property type="molecule type" value="Genomic_DNA"/>
</dbReference>
<keyword evidence="2" id="KW-0812">Transmembrane</keyword>
<protein>
    <submittedName>
        <fullName evidence="3">Uncharacterized protein</fullName>
    </submittedName>
</protein>
<dbReference type="RefSeq" id="XP_046051773.1">
    <property type="nucleotide sequence ID" value="XM_046192209.1"/>
</dbReference>
<comment type="caution">
    <text evidence="3">The sequence shown here is derived from an EMBL/GenBank/DDBJ whole genome shotgun (WGS) entry which is preliminary data.</text>
</comment>
<evidence type="ECO:0000256" key="1">
    <source>
        <dbReference type="SAM" id="MobiDB-lite"/>
    </source>
</evidence>
<feature type="transmembrane region" description="Helical" evidence="2">
    <location>
        <begin position="12"/>
        <end position="33"/>
    </location>
</feature>
<accession>A0A9P9KJ47</accession>
<dbReference type="AlphaFoldDB" id="A0A9P9KJ47"/>
<feature type="region of interest" description="Disordered" evidence="1">
    <location>
        <begin position="79"/>
        <end position="103"/>
    </location>
</feature>
<sequence>MIVRRDVWCRRLFLALLLNVVPLLALGALALVVLLGVNLAGVVADALALGVIPGSMLAAVVKNAASFDISGLGVGVGDGSDCAHGEKSAEESLVQKHDEGLSW</sequence>
<name>A0A9P9KJ47_FUSRE</name>
<feature type="transmembrane region" description="Helical" evidence="2">
    <location>
        <begin position="39"/>
        <end position="61"/>
    </location>
</feature>
<organism evidence="3 4">
    <name type="scientific">Fusarium redolens</name>
    <dbReference type="NCBI Taxonomy" id="48865"/>
    <lineage>
        <taxon>Eukaryota</taxon>
        <taxon>Fungi</taxon>
        <taxon>Dikarya</taxon>
        <taxon>Ascomycota</taxon>
        <taxon>Pezizomycotina</taxon>
        <taxon>Sordariomycetes</taxon>
        <taxon>Hypocreomycetidae</taxon>
        <taxon>Hypocreales</taxon>
        <taxon>Nectriaceae</taxon>
        <taxon>Fusarium</taxon>
        <taxon>Fusarium redolens species complex</taxon>
    </lineage>
</organism>
<dbReference type="GeneID" id="70222163"/>
<evidence type="ECO:0000313" key="3">
    <source>
        <dbReference type="EMBL" id="KAH7259065.1"/>
    </source>
</evidence>